<feature type="region of interest" description="Disordered" evidence="1">
    <location>
        <begin position="1"/>
        <end position="226"/>
    </location>
</feature>
<reference evidence="3" key="1">
    <citation type="submission" date="2024-06" db="EMBL/GenBank/DDBJ databases">
        <title>Multi-omics analyses provide insights into the biosynthesis of the anticancer antibiotic pleurotin in Hohenbuehelia grisea.</title>
        <authorList>
            <person name="Weaver J.A."/>
            <person name="Alberti F."/>
        </authorList>
    </citation>
    <scope>NUCLEOTIDE SEQUENCE [LARGE SCALE GENOMIC DNA]</scope>
    <source>
        <strain evidence="3">T-177</strain>
    </source>
</reference>
<proteinExistence type="predicted"/>
<dbReference type="EMBL" id="JASNQZ010000007">
    <property type="protein sequence ID" value="KAL0954301.1"/>
    <property type="molecule type" value="Genomic_DNA"/>
</dbReference>
<dbReference type="Proteomes" id="UP001556367">
    <property type="component" value="Unassembled WGS sequence"/>
</dbReference>
<feature type="compositionally biased region" description="Polar residues" evidence="1">
    <location>
        <begin position="157"/>
        <end position="169"/>
    </location>
</feature>
<evidence type="ECO:0000256" key="1">
    <source>
        <dbReference type="SAM" id="MobiDB-lite"/>
    </source>
</evidence>
<feature type="compositionally biased region" description="Polar residues" evidence="1">
    <location>
        <begin position="686"/>
        <end position="700"/>
    </location>
</feature>
<accession>A0ABR3JF16</accession>
<gene>
    <name evidence="2" type="ORF">HGRIS_003302</name>
</gene>
<name>A0ABR3JF16_9AGAR</name>
<feature type="compositionally biased region" description="Polar residues" evidence="1">
    <location>
        <begin position="127"/>
        <end position="143"/>
    </location>
</feature>
<protein>
    <submittedName>
        <fullName evidence="2">Uncharacterized protein</fullName>
    </submittedName>
</protein>
<feature type="region of interest" description="Disordered" evidence="1">
    <location>
        <begin position="250"/>
        <end position="777"/>
    </location>
</feature>
<feature type="compositionally biased region" description="Acidic residues" evidence="1">
    <location>
        <begin position="11"/>
        <end position="20"/>
    </location>
</feature>
<feature type="compositionally biased region" description="Polar residues" evidence="1">
    <location>
        <begin position="79"/>
        <end position="92"/>
    </location>
</feature>
<feature type="compositionally biased region" description="Polar residues" evidence="1">
    <location>
        <begin position="43"/>
        <end position="64"/>
    </location>
</feature>
<evidence type="ECO:0000313" key="2">
    <source>
        <dbReference type="EMBL" id="KAL0954301.1"/>
    </source>
</evidence>
<evidence type="ECO:0000313" key="3">
    <source>
        <dbReference type="Proteomes" id="UP001556367"/>
    </source>
</evidence>
<feature type="compositionally biased region" description="Basic residues" evidence="1">
    <location>
        <begin position="283"/>
        <end position="295"/>
    </location>
</feature>
<keyword evidence="3" id="KW-1185">Reference proteome</keyword>
<feature type="compositionally biased region" description="Basic residues" evidence="1">
    <location>
        <begin position="327"/>
        <end position="338"/>
    </location>
</feature>
<feature type="compositionally biased region" description="Low complexity" evidence="1">
    <location>
        <begin position="500"/>
        <end position="510"/>
    </location>
</feature>
<feature type="compositionally biased region" description="Low complexity" evidence="1">
    <location>
        <begin position="605"/>
        <end position="615"/>
    </location>
</feature>
<feature type="compositionally biased region" description="Low complexity" evidence="1">
    <location>
        <begin position="206"/>
        <end position="215"/>
    </location>
</feature>
<sequence length="812" mass="87677">MDVSKAPSDEVVADSEEEDSYFATNERATGKAADKSLSAIMNPDTTSFMASRVPRNSNISSFTDTPWKAGPNPDFSPIESASTSRIASNTSLIDLAFPPLEPGLTRPKPRPRPRARPAILSEDNSLHSDSPNKSSESVNSPPEGSSRPKPRPRLRNTDFNDQADPSYSESPIRFADPSTSTPTSADGSKPRPRPRPRARNLLDEPTSTSISHSSSPGRHTGAHIDTHTTVLDQSFATDVDFTAGGGIAERAKMRQRNAKSKSIDMSSQMLMPTPSLAIISPPKKMKPKPKPKPAKKKEPPPKSAILDIIELTSSDDDLAFVTPVAKTKPKPKPSRKAPSRAPKDSDPSSQASIPVPTSPLHTLNPMTSQLPPSDPPPSTNSVPEPDLPPIAVMHDINGPNEHSDLDLSDDSLFSEVLPKKRKRPIVREESDWEEGGSKAASSSRRDPPPFFASASQPVPPQPNNAATMSSDVVEDAGSGKTSSRAKAAPRKRKLTGDGAEPLPSEPSSSKSKPKRPRKGKKIGEDVEVEVLIESPAPRPKKKGKGKAKESEVFKSSEFIDDEDDLGVDLTAMTATTRSRDTESEPSAPKVPSPLRGPSDIDGAMGNNNNDPEGNDGPPPDSESPPRVENRQAKQRATAQKRKVIASDDEDDGNSRPITKSTKENQPPAASKAPPPEPSTPAIPKLSSRNSIAPRTKSTPMSELIRRVNSLPGSPLSASPAARAGVTYSPYLKASRSALSRIAPLHPNRRTPPPPPPPPPPRKKSKKELEREERWEEEMIESVGGYSEWSCLSDAERKDMRRAKWEMEMGGWD</sequence>
<feature type="compositionally biased region" description="Polar residues" evidence="1">
    <location>
        <begin position="359"/>
        <end position="371"/>
    </location>
</feature>
<feature type="compositionally biased region" description="Polar residues" evidence="1">
    <location>
        <begin position="177"/>
        <end position="186"/>
    </location>
</feature>
<feature type="compositionally biased region" description="Low complexity" evidence="1">
    <location>
        <begin position="709"/>
        <end position="724"/>
    </location>
</feature>
<organism evidence="2 3">
    <name type="scientific">Hohenbuehelia grisea</name>
    <dbReference type="NCBI Taxonomy" id="104357"/>
    <lineage>
        <taxon>Eukaryota</taxon>
        <taxon>Fungi</taxon>
        <taxon>Dikarya</taxon>
        <taxon>Basidiomycota</taxon>
        <taxon>Agaricomycotina</taxon>
        <taxon>Agaricomycetes</taxon>
        <taxon>Agaricomycetidae</taxon>
        <taxon>Agaricales</taxon>
        <taxon>Pleurotineae</taxon>
        <taxon>Pleurotaceae</taxon>
        <taxon>Hohenbuehelia</taxon>
    </lineage>
</organism>
<feature type="compositionally biased region" description="Pro residues" evidence="1">
    <location>
        <begin position="749"/>
        <end position="759"/>
    </location>
</feature>
<feature type="compositionally biased region" description="Basic residues" evidence="1">
    <location>
        <begin position="511"/>
        <end position="520"/>
    </location>
</feature>
<comment type="caution">
    <text evidence="2">The sequence shown here is derived from an EMBL/GenBank/DDBJ whole genome shotgun (WGS) entry which is preliminary data.</text>
</comment>